<dbReference type="Pfam" id="PF00215">
    <property type="entry name" value="OMPdecase"/>
    <property type="match status" value="1"/>
</dbReference>
<dbReference type="PATRIC" id="fig|55802.8.peg.932"/>
<evidence type="ECO:0000256" key="5">
    <source>
        <dbReference type="ARBA" id="ARBA00023239"/>
    </source>
</evidence>
<dbReference type="EMBL" id="CP013050">
    <property type="protein sequence ID" value="ALM74882.1"/>
    <property type="molecule type" value="Genomic_DNA"/>
</dbReference>
<reference evidence="8 9" key="1">
    <citation type="journal article" date="2016" name="Genome Announc.">
        <title>Complete genome sequence of the hyperthermophilic and piezophilic archaeon Thermococcus barophilus Ch5, capable of growth at the expense of hydrogenogenesis from carbon monoxide and formate.</title>
        <authorList>
            <person name="Oger P."/>
            <person name="Sokolova T.G."/>
            <person name="Kozhevnikova D.A."/>
            <person name="Taranov E.A."/>
            <person name="Vannier P."/>
            <person name="Lee H.S."/>
            <person name="Kwon K.K."/>
            <person name="Kang S.G."/>
            <person name="Lee J.H."/>
            <person name="Bonch-Osmolovskaya E.A."/>
            <person name="Lebedinsky A.V."/>
        </authorList>
    </citation>
    <scope>NUCLEOTIDE SEQUENCE [LARGE SCALE GENOMIC DNA]</scope>
    <source>
        <strain evidence="9">Ch5</strain>
    </source>
</reference>
<keyword evidence="5 8" id="KW-0456">Lyase</keyword>
<evidence type="ECO:0000259" key="7">
    <source>
        <dbReference type="PROSITE" id="PS51464"/>
    </source>
</evidence>
<evidence type="ECO:0000313" key="9">
    <source>
        <dbReference type="Proteomes" id="UP000066042"/>
    </source>
</evidence>
<dbReference type="GO" id="GO:1901135">
    <property type="term" value="P:carbohydrate derivative metabolic process"/>
    <property type="evidence" value="ECO:0007669"/>
    <property type="project" value="InterPro"/>
</dbReference>
<evidence type="ECO:0000256" key="2">
    <source>
        <dbReference type="ARBA" id="ARBA00006350"/>
    </source>
</evidence>
<dbReference type="InterPro" id="IPR046348">
    <property type="entry name" value="SIS_dom_sf"/>
</dbReference>
<dbReference type="NCBIfam" id="TIGR03128">
    <property type="entry name" value="RuMP_HxlA"/>
    <property type="match status" value="1"/>
</dbReference>
<dbReference type="InterPro" id="IPR041710">
    <property type="entry name" value="HPS/KGPDC"/>
</dbReference>
<dbReference type="SUPFAM" id="SSF51366">
    <property type="entry name" value="Ribulose-phoshate binding barrel"/>
    <property type="match status" value="1"/>
</dbReference>
<sequence length="435" mass="47980">MSKILRVKVKKCAIDVKVEALRKYSEEFKMILQVALDLTDIEQAISIAEKAARGGAHWLEVGTPLIKKEGMRAVELMKRRFPDRKIVADLKTMDTGALEVEMAARHGADVVSILGVADNKTIRDALMVARKYGIKVMVDLIGVKDKVKRAKELEKMGVHYILVHTGIDEQAQGKSPLEDLEKVVKAVKIPVAVAGGLNLETIPKVIELGATIIIVGGAITKSENPEEVTRRIIDLFWDEYMQTIRKAMHDITEHIDHVADALRLEEVRGMVDAMIGANKIFIYGAGRSGLVGKAFAMRLMHLDFNVYVVGETITPAFEEGDLLIAISGSGETRTIVDAAEIAKKQGGKVVAITSYKNSTLGKLADVVVEIPGRAKTDVPTDYIARQMLTQYKWIAPMGTLFEDSTMVFLDGIIALLMATFQKTEKDMKRKHATLE</sequence>
<dbReference type="PROSITE" id="PS51464">
    <property type="entry name" value="SIS"/>
    <property type="match status" value="1"/>
</dbReference>
<dbReference type="GO" id="GO:0097367">
    <property type="term" value="F:carbohydrate derivative binding"/>
    <property type="evidence" value="ECO:0007669"/>
    <property type="project" value="InterPro"/>
</dbReference>
<dbReference type="Pfam" id="PF01380">
    <property type="entry name" value="SIS"/>
    <property type="match status" value="1"/>
</dbReference>
<evidence type="ECO:0000256" key="4">
    <source>
        <dbReference type="ARBA" id="ARBA00012890"/>
    </source>
</evidence>
<dbReference type="OMA" id="MIGANKI"/>
<dbReference type="InterPro" id="IPR001347">
    <property type="entry name" value="SIS_dom"/>
</dbReference>
<dbReference type="GO" id="GO:0016853">
    <property type="term" value="F:isomerase activity"/>
    <property type="evidence" value="ECO:0007669"/>
    <property type="project" value="InterPro"/>
</dbReference>
<evidence type="ECO:0000313" key="8">
    <source>
        <dbReference type="EMBL" id="ALM74882.1"/>
    </source>
</evidence>
<dbReference type="InterPro" id="IPR001754">
    <property type="entry name" value="OMPdeCOase_dom"/>
</dbReference>
<comment type="catalytic activity">
    <reaction evidence="1">
        <text>D-ribulose 5-phosphate + formaldehyde = D-arabino-hex-3-ulose 6-phosphate</text>
        <dbReference type="Rhea" id="RHEA:25201"/>
        <dbReference type="ChEBI" id="CHEBI:16842"/>
        <dbReference type="ChEBI" id="CHEBI:58121"/>
        <dbReference type="ChEBI" id="CHEBI:58542"/>
        <dbReference type="EC" id="4.1.2.43"/>
    </reaction>
</comment>
<evidence type="ECO:0000256" key="1">
    <source>
        <dbReference type="ARBA" id="ARBA00000718"/>
    </source>
</evidence>
<protein>
    <recommendedName>
        <fullName evidence="4">3-hexulose-6-phosphate synthase</fullName>
        <ecNumber evidence="4">4.1.2.43</ecNumber>
    </recommendedName>
</protein>
<accession>A0A0S1XAT5</accession>
<organism evidence="8 9">
    <name type="scientific">Thermococcus barophilus</name>
    <dbReference type="NCBI Taxonomy" id="55802"/>
    <lineage>
        <taxon>Archaea</taxon>
        <taxon>Methanobacteriati</taxon>
        <taxon>Methanobacteriota</taxon>
        <taxon>Thermococci</taxon>
        <taxon>Thermococcales</taxon>
        <taxon>Thermococcaceae</taxon>
        <taxon>Thermococcus</taxon>
    </lineage>
</organism>
<dbReference type="EC" id="4.1.2.43" evidence="4"/>
<dbReference type="GO" id="GO:0006207">
    <property type="term" value="P:'de novo' pyrimidine nucleobase biosynthetic process"/>
    <property type="evidence" value="ECO:0007669"/>
    <property type="project" value="InterPro"/>
</dbReference>
<dbReference type="InterPro" id="IPR017552">
    <property type="entry name" value="PHI/rmpB"/>
</dbReference>
<gene>
    <name evidence="8" type="ORF">TBCH5v1_0936</name>
</gene>
<dbReference type="GO" id="GO:0019647">
    <property type="term" value="P:formaldehyde assimilation via ribulose monophosphate cycle"/>
    <property type="evidence" value="ECO:0007669"/>
    <property type="project" value="UniProtKB-UniPathway"/>
</dbReference>
<evidence type="ECO:0000256" key="3">
    <source>
        <dbReference type="ARBA" id="ARBA00009235"/>
    </source>
</evidence>
<feature type="domain" description="SIS" evidence="7">
    <location>
        <begin position="270"/>
        <end position="422"/>
    </location>
</feature>
<dbReference type="Proteomes" id="UP000066042">
    <property type="component" value="Chromosome"/>
</dbReference>
<dbReference type="GO" id="GO:0033982">
    <property type="term" value="F:3-dehydro-L-gulonate-6-phosphate decarboxylase activity"/>
    <property type="evidence" value="ECO:0007669"/>
    <property type="project" value="TreeGrafter"/>
</dbReference>
<evidence type="ECO:0000256" key="6">
    <source>
        <dbReference type="ARBA" id="ARBA00023277"/>
    </source>
</evidence>
<proteinExistence type="inferred from homology"/>
<dbReference type="CDD" id="cd05005">
    <property type="entry name" value="SIS_PHI"/>
    <property type="match status" value="1"/>
</dbReference>
<dbReference type="NCBIfam" id="NF041755">
    <property type="entry name" value="RuMP_HxlAB"/>
    <property type="match status" value="1"/>
</dbReference>
<dbReference type="PANTHER" id="PTHR35039:SF3">
    <property type="entry name" value="3-KETO-L-GULONATE-6-PHOSPHATE DECARBOXYLASE SGBH-RELATED"/>
    <property type="match status" value="1"/>
</dbReference>
<dbReference type="GO" id="GO:0043801">
    <property type="term" value="F:hexulose-6-phosphate synthase activity"/>
    <property type="evidence" value="ECO:0007669"/>
    <property type="project" value="UniProtKB-EC"/>
</dbReference>
<dbReference type="InterPro" id="IPR017553">
    <property type="entry name" value="3-hexulose-6-phosphate_synth"/>
</dbReference>
<dbReference type="InterPro" id="IPR011060">
    <property type="entry name" value="RibuloseP-bd_barrel"/>
</dbReference>
<dbReference type="CDD" id="cd04726">
    <property type="entry name" value="KGPDC_HPS"/>
    <property type="match status" value="1"/>
</dbReference>
<dbReference type="GO" id="GO:0019854">
    <property type="term" value="P:L-ascorbic acid catabolic process"/>
    <property type="evidence" value="ECO:0007669"/>
    <property type="project" value="TreeGrafter"/>
</dbReference>
<keyword evidence="6" id="KW-0119">Carbohydrate metabolism</keyword>
<dbReference type="GO" id="GO:0004590">
    <property type="term" value="F:orotidine-5'-phosphate decarboxylase activity"/>
    <property type="evidence" value="ECO:0007669"/>
    <property type="project" value="InterPro"/>
</dbReference>
<comment type="similarity">
    <text evidence="2">Belongs to the HPS/KGPDC family. HPS subfamily.</text>
</comment>
<dbReference type="PANTHER" id="PTHR35039">
    <property type="entry name" value="3-KETO-L-GULONATE-6-PHOSPHATE DECARBOXYLASE SGBH-RELATED"/>
    <property type="match status" value="1"/>
</dbReference>
<dbReference type="SMART" id="SM00934">
    <property type="entry name" value="OMPdecase"/>
    <property type="match status" value="1"/>
</dbReference>
<dbReference type="AlphaFoldDB" id="A0A0S1XAT5"/>
<dbReference type="Gene3D" id="3.40.50.10490">
    <property type="entry name" value="Glucose-6-phosphate isomerase like protein, domain 1"/>
    <property type="match status" value="1"/>
</dbReference>
<dbReference type="STRING" id="55802.TBCH5v1_0936"/>
<comment type="similarity">
    <text evidence="3">Belongs to the SIS family. PHI subfamily.</text>
</comment>
<dbReference type="NCBIfam" id="TIGR03127">
    <property type="entry name" value="RuMP_HxlB"/>
    <property type="match status" value="1"/>
</dbReference>
<dbReference type="InterPro" id="IPR013785">
    <property type="entry name" value="Aldolase_TIM"/>
</dbReference>
<name>A0A0S1XAT5_THEBA</name>
<dbReference type="FunFam" id="3.20.20.70:FF:000022">
    <property type="entry name" value="3-keto-L-gulonate-6-phosphate decarboxylase UlaD"/>
    <property type="match status" value="1"/>
</dbReference>
<dbReference type="SUPFAM" id="SSF53697">
    <property type="entry name" value="SIS domain"/>
    <property type="match status" value="1"/>
</dbReference>
<dbReference type="UniPathway" id="UPA00294">
    <property type="reaction ID" value="UER00434"/>
</dbReference>
<dbReference type="Gene3D" id="3.20.20.70">
    <property type="entry name" value="Aldolase class I"/>
    <property type="match status" value="1"/>
</dbReference>